<dbReference type="Proteomes" id="UP000293433">
    <property type="component" value="Unassembled WGS sequence"/>
</dbReference>
<dbReference type="RefSeq" id="WP_130482433.1">
    <property type="nucleotide sequence ID" value="NZ_SGWV01000010.1"/>
</dbReference>
<dbReference type="CDD" id="cd00130">
    <property type="entry name" value="PAS"/>
    <property type="match status" value="2"/>
</dbReference>
<evidence type="ECO:0000256" key="1">
    <source>
        <dbReference type="SAM" id="Phobius"/>
    </source>
</evidence>
<dbReference type="SMART" id="SM00304">
    <property type="entry name" value="HAMP"/>
    <property type="match status" value="1"/>
</dbReference>
<feature type="domain" description="PAC" evidence="3">
    <location>
        <begin position="348"/>
        <end position="400"/>
    </location>
</feature>
<name>A0A4V2EVL9_9BURK</name>
<keyword evidence="1" id="KW-0472">Membrane</keyword>
<protein>
    <submittedName>
        <fullName evidence="5">PAS domain S-box-containing protein</fullName>
    </submittedName>
</protein>
<dbReference type="PANTHER" id="PTHR44757:SF4">
    <property type="entry name" value="DIGUANYLATE CYCLASE DGCE-RELATED"/>
    <property type="match status" value="1"/>
</dbReference>
<dbReference type="PROSITE" id="PS50885">
    <property type="entry name" value="HAMP"/>
    <property type="match status" value="1"/>
</dbReference>
<evidence type="ECO:0000313" key="6">
    <source>
        <dbReference type="Proteomes" id="UP000293433"/>
    </source>
</evidence>
<dbReference type="PROSITE" id="PS50113">
    <property type="entry name" value="PAC"/>
    <property type="match status" value="2"/>
</dbReference>
<dbReference type="InterPro" id="IPR052155">
    <property type="entry name" value="Biofilm_reg_signaling"/>
</dbReference>
<dbReference type="InterPro" id="IPR013655">
    <property type="entry name" value="PAS_fold_3"/>
</dbReference>
<dbReference type="SMART" id="SM00086">
    <property type="entry name" value="PAC"/>
    <property type="match status" value="2"/>
</dbReference>
<proteinExistence type="predicted"/>
<dbReference type="SMART" id="SM00091">
    <property type="entry name" value="PAS"/>
    <property type="match status" value="2"/>
</dbReference>
<feature type="domain" description="PAC" evidence="3">
    <location>
        <begin position="474"/>
        <end position="526"/>
    </location>
</feature>
<keyword evidence="1" id="KW-1133">Transmembrane helix</keyword>
<evidence type="ECO:0000259" key="3">
    <source>
        <dbReference type="PROSITE" id="PS50113"/>
    </source>
</evidence>
<dbReference type="Pfam" id="PF00672">
    <property type="entry name" value="HAMP"/>
    <property type="match status" value="1"/>
</dbReference>
<dbReference type="InterPro" id="IPR000014">
    <property type="entry name" value="PAS"/>
</dbReference>
<dbReference type="PANTHER" id="PTHR44757">
    <property type="entry name" value="DIGUANYLATE CYCLASE DGCP"/>
    <property type="match status" value="1"/>
</dbReference>
<gene>
    <name evidence="5" type="ORF">EV685_2572</name>
</gene>
<dbReference type="PROSITE" id="PS50112">
    <property type="entry name" value="PAS"/>
    <property type="match status" value="1"/>
</dbReference>
<dbReference type="Gene3D" id="3.30.450.20">
    <property type="entry name" value="PAS domain"/>
    <property type="match status" value="2"/>
</dbReference>
<keyword evidence="6" id="KW-1185">Reference proteome</keyword>
<reference evidence="5 6" key="1">
    <citation type="submission" date="2019-02" db="EMBL/GenBank/DDBJ databases">
        <title>Genomic Encyclopedia of Type Strains, Phase IV (KMG-IV): sequencing the most valuable type-strain genomes for metagenomic binning, comparative biology and taxonomic classification.</title>
        <authorList>
            <person name="Goeker M."/>
        </authorList>
    </citation>
    <scope>NUCLEOTIDE SEQUENCE [LARGE SCALE GENOMIC DNA]</scope>
    <source>
        <strain evidence="5 6">DSM 10617</strain>
    </source>
</reference>
<dbReference type="EMBL" id="SGWV01000010">
    <property type="protein sequence ID" value="RZS52950.1"/>
    <property type="molecule type" value="Genomic_DNA"/>
</dbReference>
<feature type="domain" description="HAMP" evidence="4">
    <location>
        <begin position="213"/>
        <end position="265"/>
    </location>
</feature>
<organism evidence="5 6">
    <name type="scientific">Sphaerotilus mobilis</name>
    <dbReference type="NCBI Taxonomy" id="47994"/>
    <lineage>
        <taxon>Bacteria</taxon>
        <taxon>Pseudomonadati</taxon>
        <taxon>Pseudomonadota</taxon>
        <taxon>Betaproteobacteria</taxon>
        <taxon>Burkholderiales</taxon>
        <taxon>Sphaerotilaceae</taxon>
        <taxon>Sphaerotilus</taxon>
    </lineage>
</organism>
<dbReference type="Pfam" id="PF08448">
    <property type="entry name" value="PAS_4"/>
    <property type="match status" value="1"/>
</dbReference>
<sequence length="583" mass="65450">MSATLRHVFRLPLRITLPLVVALVLLVTTTASLVSAWQRSIERLSATSEMLLHTEMHRLIRLDSDAEDLHDRRPTDHVWREISHLATRPLVREVALIDPDGKVRQAHRRNWTGQPAAAVIDGWQPEWLARGLATRQPIVLTSRDGERMTGLQSYQRRALDPNQPRQLATSLVYVRTDLRSARQELAVSEFRERLPELVAQVVLILLVGGLVHAGLARPLNRLEQTSARWARGDLSLHASEQGPAEIARLAASFNQMVDTLRRHRDDLIASEDRLSTVLYSTGDALLATDAQHRITLLNPTAEALTGWREFEACGRPVAEVFRIEHAQTGEPAEIPVQRVLDSGLVVGLANHTVLVSRQGRRTHIADSAAPLRNASGDLRGVVIVFRDVTESYRLEQALAESELHYRALANAGHALILTTDLDGRSLWSNEPWLTWTGQTEASRGEVDWLSLVHPEDLDAAWMDWRRAIAQHAPFEQSLRLRRADGSHAWVRVKAVPRLGADGRFQGHVLQAIDTSHEREADQRLASQVDELRRWQTGVIGREERIAALKAEVNDLLQQLGRPDRYETGARVTVSNPNESDRNP</sequence>
<feature type="transmembrane region" description="Helical" evidence="1">
    <location>
        <begin position="197"/>
        <end position="216"/>
    </location>
</feature>
<feature type="domain" description="PAS" evidence="2">
    <location>
        <begin position="270"/>
        <end position="343"/>
    </location>
</feature>
<dbReference type="GO" id="GO:0007165">
    <property type="term" value="P:signal transduction"/>
    <property type="evidence" value="ECO:0007669"/>
    <property type="project" value="InterPro"/>
</dbReference>
<dbReference type="OrthoDB" id="9813903at2"/>
<evidence type="ECO:0000259" key="2">
    <source>
        <dbReference type="PROSITE" id="PS50112"/>
    </source>
</evidence>
<dbReference type="InterPro" id="IPR001610">
    <property type="entry name" value="PAC"/>
</dbReference>
<dbReference type="AlphaFoldDB" id="A0A4V2EVL9"/>
<accession>A0A4V2EVL9</accession>
<comment type="caution">
    <text evidence="5">The sequence shown here is derived from an EMBL/GenBank/DDBJ whole genome shotgun (WGS) entry which is preliminary data.</text>
</comment>
<dbReference type="GO" id="GO:0016020">
    <property type="term" value="C:membrane"/>
    <property type="evidence" value="ECO:0007669"/>
    <property type="project" value="InterPro"/>
</dbReference>
<dbReference type="SUPFAM" id="SSF55785">
    <property type="entry name" value="PYP-like sensor domain (PAS domain)"/>
    <property type="match status" value="2"/>
</dbReference>
<dbReference type="SUPFAM" id="SSF158472">
    <property type="entry name" value="HAMP domain-like"/>
    <property type="match status" value="1"/>
</dbReference>
<evidence type="ECO:0000313" key="5">
    <source>
        <dbReference type="EMBL" id="RZS52950.1"/>
    </source>
</evidence>
<dbReference type="InterPro" id="IPR013656">
    <property type="entry name" value="PAS_4"/>
</dbReference>
<dbReference type="InterPro" id="IPR003660">
    <property type="entry name" value="HAMP_dom"/>
</dbReference>
<dbReference type="Gene3D" id="6.10.340.10">
    <property type="match status" value="1"/>
</dbReference>
<dbReference type="InterPro" id="IPR000700">
    <property type="entry name" value="PAS-assoc_C"/>
</dbReference>
<dbReference type="Pfam" id="PF08447">
    <property type="entry name" value="PAS_3"/>
    <property type="match status" value="1"/>
</dbReference>
<dbReference type="NCBIfam" id="TIGR00229">
    <property type="entry name" value="sensory_box"/>
    <property type="match status" value="2"/>
</dbReference>
<dbReference type="InterPro" id="IPR035965">
    <property type="entry name" value="PAS-like_dom_sf"/>
</dbReference>
<evidence type="ECO:0000259" key="4">
    <source>
        <dbReference type="PROSITE" id="PS50885"/>
    </source>
</evidence>
<dbReference type="CDD" id="cd06225">
    <property type="entry name" value="HAMP"/>
    <property type="match status" value="1"/>
</dbReference>
<keyword evidence="1" id="KW-0812">Transmembrane</keyword>